<evidence type="ECO:0000256" key="3">
    <source>
        <dbReference type="ARBA" id="ARBA00022475"/>
    </source>
</evidence>
<feature type="transmembrane region" description="Helical" evidence="7">
    <location>
        <begin position="281"/>
        <end position="307"/>
    </location>
</feature>
<evidence type="ECO:0000256" key="7">
    <source>
        <dbReference type="RuleBase" id="RU363032"/>
    </source>
</evidence>
<sequence>MFGYLVRRVLAAIPVMGVVAVFVFLLLRLTPGDPAAIIAGDQASPEQLERIRISLGLNEPIYTQFFTWIGKVLRGDLGVSLISQVPVVQMIGQRIEPTVSLALSTIILSIVVAVPLGVIAAWKHGSLVDKGVMSLSVLGFSIPVFVIGYILIQIFAIELKWLPVQGFRSLSRGLWPFFERALLPTLTLSFIYIALIARMTRAAVLDVLGEDYVRTARAKGIAEHAVLLRHALRNAAVPVITVIGTGFALLISGVVVTESVFNLPGIGRLTVDAVLARDYPVIQGMILLTSGLYVLINLLIDVAYTLLDPRIRY</sequence>
<proteinExistence type="inferred from homology"/>
<evidence type="ECO:0000256" key="5">
    <source>
        <dbReference type="ARBA" id="ARBA00022989"/>
    </source>
</evidence>
<keyword evidence="10" id="KW-1185">Reference proteome</keyword>
<dbReference type="InterPro" id="IPR045621">
    <property type="entry name" value="BPD_transp_1_N"/>
</dbReference>
<evidence type="ECO:0000256" key="4">
    <source>
        <dbReference type="ARBA" id="ARBA00022692"/>
    </source>
</evidence>
<gene>
    <name evidence="9" type="ORF">QNA08_13115</name>
</gene>
<dbReference type="PANTHER" id="PTHR43163">
    <property type="entry name" value="DIPEPTIDE TRANSPORT SYSTEM PERMEASE PROTEIN DPPB-RELATED"/>
    <property type="match status" value="1"/>
</dbReference>
<dbReference type="PROSITE" id="PS50928">
    <property type="entry name" value="ABC_TM1"/>
    <property type="match status" value="1"/>
</dbReference>
<comment type="subcellular location">
    <subcellularLocation>
        <location evidence="1 7">Cell membrane</location>
        <topology evidence="1 7">Multi-pass membrane protein</topology>
    </subcellularLocation>
</comment>
<dbReference type="CDD" id="cd06261">
    <property type="entry name" value="TM_PBP2"/>
    <property type="match status" value="1"/>
</dbReference>
<comment type="similarity">
    <text evidence="7">Belongs to the binding-protein-dependent transport system permease family.</text>
</comment>
<dbReference type="Pfam" id="PF00528">
    <property type="entry name" value="BPD_transp_1"/>
    <property type="match status" value="1"/>
</dbReference>
<feature type="transmembrane region" description="Helical" evidence="7">
    <location>
        <begin position="99"/>
        <end position="122"/>
    </location>
</feature>
<dbReference type="Pfam" id="PF19300">
    <property type="entry name" value="BPD_transp_1_N"/>
    <property type="match status" value="1"/>
</dbReference>
<comment type="caution">
    <text evidence="9">The sequence shown here is derived from an EMBL/GenBank/DDBJ whole genome shotgun (WGS) entry which is preliminary data.</text>
</comment>
<dbReference type="Gene3D" id="1.10.3720.10">
    <property type="entry name" value="MetI-like"/>
    <property type="match status" value="1"/>
</dbReference>
<dbReference type="InterPro" id="IPR000515">
    <property type="entry name" value="MetI-like"/>
</dbReference>
<dbReference type="InterPro" id="IPR035906">
    <property type="entry name" value="MetI-like_sf"/>
</dbReference>
<feature type="domain" description="ABC transmembrane type-1" evidence="8">
    <location>
        <begin position="95"/>
        <end position="304"/>
    </location>
</feature>
<dbReference type="Proteomes" id="UP001321492">
    <property type="component" value="Unassembled WGS sequence"/>
</dbReference>
<organism evidence="9 10">
    <name type="scientific">Chelatococcus albus</name>
    <dbReference type="NCBI Taxonomy" id="3047466"/>
    <lineage>
        <taxon>Bacteria</taxon>
        <taxon>Pseudomonadati</taxon>
        <taxon>Pseudomonadota</taxon>
        <taxon>Alphaproteobacteria</taxon>
        <taxon>Hyphomicrobiales</taxon>
        <taxon>Chelatococcaceae</taxon>
        <taxon>Chelatococcus</taxon>
    </lineage>
</organism>
<name>A0ABT7AIG8_9HYPH</name>
<evidence type="ECO:0000313" key="9">
    <source>
        <dbReference type="EMBL" id="MDJ1159179.1"/>
    </source>
</evidence>
<keyword evidence="3" id="KW-1003">Cell membrane</keyword>
<feature type="transmembrane region" description="Helical" evidence="7">
    <location>
        <begin position="235"/>
        <end position="261"/>
    </location>
</feature>
<feature type="transmembrane region" description="Helical" evidence="7">
    <location>
        <begin position="134"/>
        <end position="157"/>
    </location>
</feature>
<evidence type="ECO:0000259" key="8">
    <source>
        <dbReference type="PROSITE" id="PS50928"/>
    </source>
</evidence>
<evidence type="ECO:0000256" key="6">
    <source>
        <dbReference type="ARBA" id="ARBA00023136"/>
    </source>
</evidence>
<keyword evidence="4 7" id="KW-0812">Transmembrane</keyword>
<protein>
    <submittedName>
        <fullName evidence="9">ABC transporter permease</fullName>
    </submittedName>
</protein>
<keyword evidence="6 7" id="KW-0472">Membrane</keyword>
<evidence type="ECO:0000313" key="10">
    <source>
        <dbReference type="Proteomes" id="UP001321492"/>
    </source>
</evidence>
<evidence type="ECO:0000256" key="2">
    <source>
        <dbReference type="ARBA" id="ARBA00022448"/>
    </source>
</evidence>
<dbReference type="RefSeq" id="WP_283741158.1">
    <property type="nucleotide sequence ID" value="NZ_JASJEV010000007.1"/>
</dbReference>
<evidence type="ECO:0000256" key="1">
    <source>
        <dbReference type="ARBA" id="ARBA00004651"/>
    </source>
</evidence>
<dbReference type="EMBL" id="JASJEV010000007">
    <property type="protein sequence ID" value="MDJ1159179.1"/>
    <property type="molecule type" value="Genomic_DNA"/>
</dbReference>
<feature type="transmembrane region" description="Helical" evidence="7">
    <location>
        <begin position="177"/>
        <end position="197"/>
    </location>
</feature>
<reference evidence="9 10" key="1">
    <citation type="submission" date="2023-05" db="EMBL/GenBank/DDBJ databases">
        <title>Chelatococcus sp. nov., a moderately thermophilic bacterium isolated from hot spring microbial mat.</title>
        <authorList>
            <person name="Hu C.-J."/>
            <person name="Li W.-J."/>
        </authorList>
    </citation>
    <scope>NUCLEOTIDE SEQUENCE [LARGE SCALE GENOMIC DNA]</scope>
    <source>
        <strain evidence="9 10">SYSU G07232</strain>
    </source>
</reference>
<keyword evidence="5 7" id="KW-1133">Transmembrane helix</keyword>
<dbReference type="PANTHER" id="PTHR43163:SF3">
    <property type="entry name" value="PEPTIDE ABC TRANSPORTER PERMEASE PROTEIN"/>
    <property type="match status" value="1"/>
</dbReference>
<dbReference type="SUPFAM" id="SSF161098">
    <property type="entry name" value="MetI-like"/>
    <property type="match status" value="1"/>
</dbReference>
<keyword evidence="2 7" id="KW-0813">Transport</keyword>
<feature type="transmembrane region" description="Helical" evidence="7">
    <location>
        <begin position="9"/>
        <end position="27"/>
    </location>
</feature>
<accession>A0ABT7AIG8</accession>